<dbReference type="RefSeq" id="WP_119668166.1">
    <property type="nucleotide sequence ID" value="NZ_QXED01000003.1"/>
</dbReference>
<gene>
    <name evidence="1" type="ORF">DYU11_13380</name>
</gene>
<keyword evidence="2" id="KW-1185">Reference proteome</keyword>
<evidence type="ECO:0000313" key="1">
    <source>
        <dbReference type="EMBL" id="RIV23950.1"/>
    </source>
</evidence>
<sequence length="186" mass="20515">MNRFGLNAAVAMLIVLVTAKGLTMMASPLPSYQVTVVHDRYASYPRWGYRTTSLPRSATVIHYQRVSYRYVNGIVYRPVGRTFVVVPPPAGLLVPALPAGFVNIKIGGTPFYYHYGTYYVKPAGQLGYKVVPPPVGARVDSLPQGYGKVSLDGKTYYVLDGVYYQARVNEKGEVAYEVVGSHINSR</sequence>
<organism evidence="1 2">
    <name type="scientific">Fibrisoma montanum</name>
    <dbReference type="NCBI Taxonomy" id="2305895"/>
    <lineage>
        <taxon>Bacteria</taxon>
        <taxon>Pseudomonadati</taxon>
        <taxon>Bacteroidota</taxon>
        <taxon>Cytophagia</taxon>
        <taxon>Cytophagales</taxon>
        <taxon>Spirosomataceae</taxon>
        <taxon>Fibrisoma</taxon>
    </lineage>
</organism>
<accession>A0A418MC89</accession>
<dbReference type="AlphaFoldDB" id="A0A418MC89"/>
<dbReference type="OrthoDB" id="952191at2"/>
<protein>
    <recommendedName>
        <fullName evidence="3">WG repeat-containing protein</fullName>
    </recommendedName>
</protein>
<dbReference type="Proteomes" id="UP000283523">
    <property type="component" value="Unassembled WGS sequence"/>
</dbReference>
<reference evidence="1 2" key="1">
    <citation type="submission" date="2018-08" db="EMBL/GenBank/DDBJ databases">
        <title>Fibrisoma montanum sp. nov., isolated from Danxia mountain soil.</title>
        <authorList>
            <person name="Huang Y."/>
        </authorList>
    </citation>
    <scope>NUCLEOTIDE SEQUENCE [LARGE SCALE GENOMIC DNA]</scope>
    <source>
        <strain evidence="1 2">HYT19</strain>
    </source>
</reference>
<dbReference type="InterPro" id="IPR045398">
    <property type="entry name" value="DUF6515"/>
</dbReference>
<comment type="caution">
    <text evidence="1">The sequence shown here is derived from an EMBL/GenBank/DDBJ whole genome shotgun (WGS) entry which is preliminary data.</text>
</comment>
<evidence type="ECO:0008006" key="3">
    <source>
        <dbReference type="Google" id="ProtNLM"/>
    </source>
</evidence>
<dbReference type="Pfam" id="PF20125">
    <property type="entry name" value="DUF6515"/>
    <property type="match status" value="1"/>
</dbReference>
<dbReference type="EMBL" id="QXED01000003">
    <property type="protein sequence ID" value="RIV23950.1"/>
    <property type="molecule type" value="Genomic_DNA"/>
</dbReference>
<evidence type="ECO:0000313" key="2">
    <source>
        <dbReference type="Proteomes" id="UP000283523"/>
    </source>
</evidence>
<proteinExistence type="predicted"/>
<name>A0A418MC89_9BACT</name>